<dbReference type="Pfam" id="PF03480">
    <property type="entry name" value="DctP"/>
    <property type="match status" value="1"/>
</dbReference>
<dbReference type="InterPro" id="IPR038404">
    <property type="entry name" value="TRAP_DctP_sf"/>
</dbReference>
<keyword evidence="1" id="KW-0732">Signal</keyword>
<evidence type="ECO:0000313" key="3">
    <source>
        <dbReference type="Proteomes" id="UP001139353"/>
    </source>
</evidence>
<evidence type="ECO:0000313" key="2">
    <source>
        <dbReference type="EMBL" id="MCK9685623.1"/>
    </source>
</evidence>
<dbReference type="CDD" id="cd13602">
    <property type="entry name" value="PBP2_TRAP_BpDctp6_7"/>
    <property type="match status" value="1"/>
</dbReference>
<dbReference type="EMBL" id="JAJLJH010000001">
    <property type="protein sequence ID" value="MCK9685623.1"/>
    <property type="molecule type" value="Genomic_DNA"/>
</dbReference>
<dbReference type="GO" id="GO:0055085">
    <property type="term" value="P:transmembrane transport"/>
    <property type="evidence" value="ECO:0007669"/>
    <property type="project" value="InterPro"/>
</dbReference>
<dbReference type="PANTHER" id="PTHR33376:SF4">
    <property type="entry name" value="SIALIC ACID-BINDING PERIPLASMIC PROTEIN SIAP"/>
    <property type="match status" value="1"/>
</dbReference>
<comment type="caution">
    <text evidence="2">The sequence shown here is derived from an EMBL/GenBank/DDBJ whole genome shotgun (WGS) entry which is preliminary data.</text>
</comment>
<sequence>MANKIGFDMSGLGFRGRAWLALLGTVAAMAVPVRAADAPALRLHIVGGLASLKPFTQHEKPFWETELPRLSGGRYTAEIVPFDRAGIRAQEALTLVQLGAVPFATIQVSGGIKDPELSAPDLSGLNPDMASMRRSLAAFRPWLEETMRQRYGIEVLAVYVYPAQVLFCNKPLAGLKDVKGLRVRTSGPAQADLIEALGGKAVTTGFNDIVPYLKRDEIDCAVTGTMSGNIVGLPDITTHIHPMAISWGLSMFAANGAAWNALPADLRTLLKRELPRVEREVWDESERDTADGIACNIGAPTCKAGKPGHMKEVPTSPADERLRREIFAATVLPRWLQRCGPQCAAVWNKTMAASAGIRAR</sequence>
<dbReference type="Gene3D" id="3.40.190.170">
    <property type="entry name" value="Bacterial extracellular solute-binding protein, family 7"/>
    <property type="match status" value="1"/>
</dbReference>
<gene>
    <name evidence="2" type="ORF">LPC04_07870</name>
</gene>
<dbReference type="AlphaFoldDB" id="A0A9X2BYH2"/>
<dbReference type="RefSeq" id="WP_275681621.1">
    <property type="nucleotide sequence ID" value="NZ_JAJLJH010000001.1"/>
</dbReference>
<dbReference type="NCBIfam" id="NF037995">
    <property type="entry name" value="TRAP_S1"/>
    <property type="match status" value="1"/>
</dbReference>
<dbReference type="Proteomes" id="UP001139353">
    <property type="component" value="Unassembled WGS sequence"/>
</dbReference>
<proteinExistence type="predicted"/>
<accession>A0A9X2BYH2</accession>
<evidence type="ECO:0000256" key="1">
    <source>
        <dbReference type="ARBA" id="ARBA00022729"/>
    </source>
</evidence>
<reference evidence="2" key="1">
    <citation type="submission" date="2021-11" db="EMBL/GenBank/DDBJ databases">
        <title>BS-T2-15 a new species belonging to the Comamonadaceae family isolated from the soil of a French oak forest.</title>
        <authorList>
            <person name="Mieszkin S."/>
            <person name="Alain K."/>
        </authorList>
    </citation>
    <scope>NUCLEOTIDE SEQUENCE</scope>
    <source>
        <strain evidence="2">BS-T2-15</strain>
    </source>
</reference>
<organism evidence="2 3">
    <name type="scientific">Scleromatobacter humisilvae</name>
    <dbReference type="NCBI Taxonomy" id="2897159"/>
    <lineage>
        <taxon>Bacteria</taxon>
        <taxon>Pseudomonadati</taxon>
        <taxon>Pseudomonadota</taxon>
        <taxon>Betaproteobacteria</taxon>
        <taxon>Burkholderiales</taxon>
        <taxon>Sphaerotilaceae</taxon>
        <taxon>Scleromatobacter</taxon>
    </lineage>
</organism>
<keyword evidence="3" id="KW-1185">Reference proteome</keyword>
<name>A0A9X2BYH2_9BURK</name>
<dbReference type="PANTHER" id="PTHR33376">
    <property type="match status" value="1"/>
</dbReference>
<protein>
    <submittedName>
        <fullName evidence="2">TRAP transporter substrate-binding protein</fullName>
    </submittedName>
</protein>
<dbReference type="InterPro" id="IPR018389">
    <property type="entry name" value="DctP_fam"/>
</dbReference>